<evidence type="ECO:0000313" key="3">
    <source>
        <dbReference type="EMBL" id="MDT0417736.1"/>
    </source>
</evidence>
<protein>
    <submittedName>
        <fullName evidence="3">DUF6008 family protein</fullName>
    </submittedName>
</protein>
<dbReference type="Pfam" id="PF19471">
    <property type="entry name" value="DUF6008"/>
    <property type="match status" value="1"/>
</dbReference>
<dbReference type="AlphaFoldDB" id="A0ABD5E8J5"/>
<accession>A0ABD5E8J5</accession>
<keyword evidence="2" id="KW-1133">Transmembrane helix</keyword>
<sequence>MDHSGMPGMPGMGPTVSTVDTLGAVLFIGWTAAMWAAVVVLAVGNRRAVRPWMYKLAVALIGVGVVSQLGHFQEHVTQAGYWVAHPYAPAWMTPWAESFSRGLGQVDSSKPALGMEILHLTGNFMFLAGLVGVVQITHRVTGELKARKWARMGVWMQGIHGLEHVALTLSVAFGASRAIGLSTWFGAIEPGPALVTYRVWWHFVANLVGTFILVTAVYHLWKEKRRVRESYGLVEPGDVAATADVSEPLSPHGEDDPAHADDDLSRADASAHTEDVLAHADGSPHGEEEPSHADDPSRVLAPAKHL</sequence>
<feature type="region of interest" description="Disordered" evidence="1">
    <location>
        <begin position="244"/>
        <end position="306"/>
    </location>
</feature>
<name>A0ABD5E8J5_9ACTN</name>
<organism evidence="3 4">
    <name type="scientific">Streptomyces evansiae</name>
    <dbReference type="NCBI Taxonomy" id="3075535"/>
    <lineage>
        <taxon>Bacteria</taxon>
        <taxon>Bacillati</taxon>
        <taxon>Actinomycetota</taxon>
        <taxon>Actinomycetes</taxon>
        <taxon>Kitasatosporales</taxon>
        <taxon>Streptomycetaceae</taxon>
        <taxon>Streptomyces</taxon>
    </lineage>
</organism>
<feature type="transmembrane region" description="Helical" evidence="2">
    <location>
        <begin position="199"/>
        <end position="221"/>
    </location>
</feature>
<keyword evidence="2" id="KW-0812">Transmembrane</keyword>
<feature type="transmembrane region" description="Helical" evidence="2">
    <location>
        <begin position="52"/>
        <end position="72"/>
    </location>
</feature>
<evidence type="ECO:0000256" key="1">
    <source>
        <dbReference type="SAM" id="MobiDB-lite"/>
    </source>
</evidence>
<proteinExistence type="predicted"/>
<feature type="compositionally biased region" description="Basic and acidic residues" evidence="1">
    <location>
        <begin position="252"/>
        <end position="297"/>
    </location>
</feature>
<gene>
    <name evidence="3" type="ORF">RM574_19830</name>
</gene>
<dbReference type="Proteomes" id="UP001183607">
    <property type="component" value="Unassembled WGS sequence"/>
</dbReference>
<dbReference type="RefSeq" id="WP_234019239.1">
    <property type="nucleotide sequence ID" value="NZ_JAVRER010000032.1"/>
</dbReference>
<evidence type="ECO:0000256" key="2">
    <source>
        <dbReference type="SAM" id="Phobius"/>
    </source>
</evidence>
<comment type="caution">
    <text evidence="3">The sequence shown here is derived from an EMBL/GenBank/DDBJ whole genome shotgun (WGS) entry which is preliminary data.</text>
</comment>
<dbReference type="EMBL" id="JAVRER010000032">
    <property type="protein sequence ID" value="MDT0417736.1"/>
    <property type="molecule type" value="Genomic_DNA"/>
</dbReference>
<dbReference type="InterPro" id="IPR046050">
    <property type="entry name" value="DUF6008"/>
</dbReference>
<feature type="transmembrane region" description="Helical" evidence="2">
    <location>
        <begin position="158"/>
        <end position="179"/>
    </location>
</feature>
<evidence type="ECO:0000313" key="4">
    <source>
        <dbReference type="Proteomes" id="UP001183607"/>
    </source>
</evidence>
<feature type="transmembrane region" description="Helical" evidence="2">
    <location>
        <begin position="117"/>
        <end position="137"/>
    </location>
</feature>
<reference evidence="4" key="1">
    <citation type="submission" date="2023-07" db="EMBL/GenBank/DDBJ databases">
        <title>30 novel species of actinomycetes from the DSMZ collection.</title>
        <authorList>
            <person name="Nouioui I."/>
        </authorList>
    </citation>
    <scope>NUCLEOTIDE SEQUENCE [LARGE SCALE GENOMIC DNA]</scope>
    <source>
        <strain evidence="4">DSM 41982</strain>
    </source>
</reference>
<feature type="transmembrane region" description="Helical" evidence="2">
    <location>
        <begin position="22"/>
        <end position="43"/>
    </location>
</feature>
<keyword evidence="2" id="KW-0472">Membrane</keyword>